<dbReference type="Pfam" id="PF14032">
    <property type="entry name" value="PknH_C"/>
    <property type="match status" value="1"/>
</dbReference>
<sequence>MQRDDTDRRIGYLALAIATCAAGALAVLPGLASATPGVPGIDDTTPSADVDLAALQLTSSEASPIVKWPSDPPLELTVYKTATSPIAGAASTSDAQCASAVYAGLDKTYDGSGYTGLNYQELTGFGSKNSYSVISVASSYDDEHAAANMVANTIQNWTDCGRKKVTGDLSGSTQTRTVNNVVSTTDDIYLVNNITDDGGACSHAMTSQGNVVVEVSACRSNIGLVKQSLQLANKMLVKLP</sequence>
<evidence type="ECO:0000313" key="3">
    <source>
        <dbReference type="Proteomes" id="UP000237911"/>
    </source>
</evidence>
<dbReference type="Proteomes" id="UP000237911">
    <property type="component" value="Unassembled WGS sequence"/>
</dbReference>
<name>A0A9X7IN41_9MYCO</name>
<feature type="domain" description="PknH-like extracellular" evidence="1">
    <location>
        <begin position="51"/>
        <end position="236"/>
    </location>
</feature>
<organism evidence="2 3">
    <name type="scientific">Mycolicibacter virginiensis</name>
    <dbReference type="NCBI Taxonomy" id="1795032"/>
    <lineage>
        <taxon>Bacteria</taxon>
        <taxon>Bacillati</taxon>
        <taxon>Actinomycetota</taxon>
        <taxon>Actinomycetes</taxon>
        <taxon>Mycobacteriales</taxon>
        <taxon>Mycobacteriaceae</taxon>
        <taxon>Mycolicibacter</taxon>
    </lineage>
</organism>
<proteinExistence type="predicted"/>
<dbReference type="RefSeq" id="WP_105295007.1">
    <property type="nucleotide sequence ID" value="NZ_PUEV01000049.1"/>
</dbReference>
<dbReference type="EMBL" id="PUEV01000049">
    <property type="protein sequence ID" value="PQM52317.1"/>
    <property type="molecule type" value="Genomic_DNA"/>
</dbReference>
<evidence type="ECO:0000313" key="2">
    <source>
        <dbReference type="EMBL" id="PQM52317.1"/>
    </source>
</evidence>
<dbReference type="InterPro" id="IPR038232">
    <property type="entry name" value="PknH-like_Extracell_sf"/>
</dbReference>
<comment type="caution">
    <text evidence="2">The sequence shown here is derived from an EMBL/GenBank/DDBJ whole genome shotgun (WGS) entry which is preliminary data.</text>
</comment>
<keyword evidence="3" id="KW-1185">Reference proteome</keyword>
<dbReference type="InterPro" id="IPR026954">
    <property type="entry name" value="PknH-like_Extracell"/>
</dbReference>
<dbReference type="AlphaFoldDB" id="A0A9X7IN41"/>
<reference evidence="2 3" key="1">
    <citation type="submission" date="2018-02" db="EMBL/GenBank/DDBJ databases">
        <title>Draft genome sequence of Mycobacterium virginiense isolated from mud of a swine farm in Japan.</title>
        <authorList>
            <person name="Ohya K."/>
        </authorList>
    </citation>
    <scope>NUCLEOTIDE SEQUENCE [LARGE SCALE GENOMIC DNA]</scope>
    <source>
        <strain evidence="2 3">GF75</strain>
    </source>
</reference>
<dbReference type="Gene3D" id="3.40.1000.70">
    <property type="entry name" value="PknH-like extracellular domain"/>
    <property type="match status" value="1"/>
</dbReference>
<gene>
    <name evidence="2" type="ORF">C5U48_09870</name>
</gene>
<evidence type="ECO:0000259" key="1">
    <source>
        <dbReference type="Pfam" id="PF14032"/>
    </source>
</evidence>
<accession>A0A9X7IN41</accession>
<protein>
    <recommendedName>
        <fullName evidence="1">PknH-like extracellular domain-containing protein</fullName>
    </recommendedName>
</protein>